<feature type="transmembrane region" description="Helical" evidence="17">
    <location>
        <begin position="109"/>
        <end position="128"/>
    </location>
</feature>
<dbReference type="PANTHER" id="PTHR30474:SF2">
    <property type="entry name" value="PEPTIDOGLYCAN GLYCOSYLTRANSFERASE FTSW-RELATED"/>
    <property type="match status" value="1"/>
</dbReference>
<feature type="transmembrane region" description="Helical" evidence="17">
    <location>
        <begin position="71"/>
        <end position="89"/>
    </location>
</feature>
<evidence type="ECO:0000256" key="6">
    <source>
        <dbReference type="ARBA" id="ARBA00022679"/>
    </source>
</evidence>
<keyword evidence="3" id="KW-1003">Cell membrane</keyword>
<feature type="transmembrane region" description="Helical" evidence="17">
    <location>
        <begin position="297"/>
        <end position="322"/>
    </location>
</feature>
<keyword evidence="6" id="KW-0808">Transferase</keyword>
<feature type="transmembrane region" description="Helical" evidence="17">
    <location>
        <begin position="265"/>
        <end position="285"/>
    </location>
</feature>
<keyword evidence="4" id="KW-0132">Cell division</keyword>
<dbReference type="GO" id="GO:0015648">
    <property type="term" value="F:lipid-linked peptidoglycan transporter activity"/>
    <property type="evidence" value="ECO:0007669"/>
    <property type="project" value="TreeGrafter"/>
</dbReference>
<keyword evidence="13" id="KW-0961">Cell wall biogenesis/degradation</keyword>
<dbReference type="PROSITE" id="PS00428">
    <property type="entry name" value="FTSW_RODA_SPOVE"/>
    <property type="match status" value="1"/>
</dbReference>
<dbReference type="InterPro" id="IPR018365">
    <property type="entry name" value="Cell_cycle_FtsW-rel_CS"/>
</dbReference>
<keyword evidence="11 17" id="KW-0472">Membrane</keyword>
<feature type="transmembrane region" description="Helical" evidence="17">
    <location>
        <begin position="180"/>
        <end position="200"/>
    </location>
</feature>
<dbReference type="Pfam" id="PF01098">
    <property type="entry name" value="FTSW_RODA_SPOVE"/>
    <property type="match status" value="1"/>
</dbReference>
<feature type="transmembrane region" description="Helical" evidence="17">
    <location>
        <begin position="334"/>
        <end position="353"/>
    </location>
</feature>
<dbReference type="GO" id="GO:0051301">
    <property type="term" value="P:cell division"/>
    <property type="evidence" value="ECO:0007669"/>
    <property type="project" value="UniProtKB-KW"/>
</dbReference>
<evidence type="ECO:0000256" key="13">
    <source>
        <dbReference type="ARBA" id="ARBA00023316"/>
    </source>
</evidence>
<feature type="transmembrane region" description="Helical" evidence="17">
    <location>
        <begin position="158"/>
        <end position="175"/>
    </location>
</feature>
<evidence type="ECO:0000256" key="14">
    <source>
        <dbReference type="ARBA" id="ARBA00032370"/>
    </source>
</evidence>
<keyword evidence="7 17" id="KW-0812">Transmembrane</keyword>
<keyword evidence="10 17" id="KW-1133">Transmembrane helix</keyword>
<evidence type="ECO:0000256" key="1">
    <source>
        <dbReference type="ARBA" id="ARBA00004651"/>
    </source>
</evidence>
<dbReference type="GO" id="GO:0032153">
    <property type="term" value="C:cell division site"/>
    <property type="evidence" value="ECO:0007669"/>
    <property type="project" value="TreeGrafter"/>
</dbReference>
<evidence type="ECO:0000256" key="15">
    <source>
        <dbReference type="ARBA" id="ARBA00044770"/>
    </source>
</evidence>
<dbReference type="AlphaFoldDB" id="A0A381Q986"/>
<dbReference type="GO" id="GO:0008360">
    <property type="term" value="P:regulation of cell shape"/>
    <property type="evidence" value="ECO:0007669"/>
    <property type="project" value="UniProtKB-KW"/>
</dbReference>
<gene>
    <name evidence="18" type="ORF">METZ01_LOCUS28740</name>
</gene>
<dbReference type="InterPro" id="IPR013437">
    <property type="entry name" value="FtsW"/>
</dbReference>
<dbReference type="NCBIfam" id="TIGR02614">
    <property type="entry name" value="ftsW"/>
    <property type="match status" value="1"/>
</dbReference>
<name>A0A381Q986_9ZZZZ</name>
<accession>A0A381Q986</accession>
<dbReference type="GO" id="GO:0009252">
    <property type="term" value="P:peptidoglycan biosynthetic process"/>
    <property type="evidence" value="ECO:0007669"/>
    <property type="project" value="UniProtKB-KW"/>
</dbReference>
<protein>
    <recommendedName>
        <fullName evidence="15">peptidoglycan glycosyltransferase</fullName>
        <ecNumber evidence="15">2.4.99.28</ecNumber>
    </recommendedName>
    <alternativeName>
        <fullName evidence="14">Peptidoglycan polymerase</fullName>
    </alternativeName>
</protein>
<evidence type="ECO:0000256" key="7">
    <source>
        <dbReference type="ARBA" id="ARBA00022692"/>
    </source>
</evidence>
<evidence type="ECO:0000256" key="8">
    <source>
        <dbReference type="ARBA" id="ARBA00022960"/>
    </source>
</evidence>
<keyword evidence="9" id="KW-0573">Peptidoglycan synthesis</keyword>
<keyword evidence="5" id="KW-0328">Glycosyltransferase</keyword>
<evidence type="ECO:0000256" key="2">
    <source>
        <dbReference type="ARBA" id="ARBA00004752"/>
    </source>
</evidence>
<dbReference type="GO" id="GO:0071555">
    <property type="term" value="P:cell wall organization"/>
    <property type="evidence" value="ECO:0007669"/>
    <property type="project" value="UniProtKB-KW"/>
</dbReference>
<dbReference type="PANTHER" id="PTHR30474">
    <property type="entry name" value="CELL CYCLE PROTEIN"/>
    <property type="match status" value="1"/>
</dbReference>
<comment type="subcellular location">
    <subcellularLocation>
        <location evidence="1">Cell membrane</location>
        <topology evidence="1">Multi-pass membrane protein</topology>
    </subcellularLocation>
</comment>
<comment type="catalytic activity">
    <reaction evidence="16">
        <text>[GlcNAc-(1-&gt;4)-Mur2Ac(oyl-L-Ala-gamma-D-Glu-L-Lys-D-Ala-D-Ala)](n)-di-trans,octa-cis-undecaprenyl diphosphate + beta-D-GlcNAc-(1-&gt;4)-Mur2Ac(oyl-L-Ala-gamma-D-Glu-L-Lys-D-Ala-D-Ala)-di-trans,octa-cis-undecaprenyl diphosphate = [GlcNAc-(1-&gt;4)-Mur2Ac(oyl-L-Ala-gamma-D-Glu-L-Lys-D-Ala-D-Ala)](n+1)-di-trans,octa-cis-undecaprenyl diphosphate + di-trans,octa-cis-undecaprenyl diphosphate + H(+)</text>
        <dbReference type="Rhea" id="RHEA:23708"/>
        <dbReference type="Rhea" id="RHEA-COMP:9602"/>
        <dbReference type="Rhea" id="RHEA-COMP:9603"/>
        <dbReference type="ChEBI" id="CHEBI:15378"/>
        <dbReference type="ChEBI" id="CHEBI:58405"/>
        <dbReference type="ChEBI" id="CHEBI:60033"/>
        <dbReference type="ChEBI" id="CHEBI:78435"/>
        <dbReference type="EC" id="2.4.99.28"/>
    </reaction>
</comment>
<evidence type="ECO:0000256" key="5">
    <source>
        <dbReference type="ARBA" id="ARBA00022676"/>
    </source>
</evidence>
<evidence type="ECO:0000256" key="12">
    <source>
        <dbReference type="ARBA" id="ARBA00023306"/>
    </source>
</evidence>
<proteinExistence type="predicted"/>
<evidence type="ECO:0000256" key="3">
    <source>
        <dbReference type="ARBA" id="ARBA00022475"/>
    </source>
</evidence>
<reference evidence="18" key="1">
    <citation type="submission" date="2018-05" db="EMBL/GenBank/DDBJ databases">
        <authorList>
            <person name="Lanie J.A."/>
            <person name="Ng W.-L."/>
            <person name="Kazmierczak K.M."/>
            <person name="Andrzejewski T.M."/>
            <person name="Davidsen T.M."/>
            <person name="Wayne K.J."/>
            <person name="Tettelin H."/>
            <person name="Glass J.I."/>
            <person name="Rusch D."/>
            <person name="Podicherti R."/>
            <person name="Tsui H.-C.T."/>
            <person name="Winkler M.E."/>
        </authorList>
    </citation>
    <scope>NUCLEOTIDE SEQUENCE</scope>
</reference>
<evidence type="ECO:0000313" key="18">
    <source>
        <dbReference type="EMBL" id="SUZ75886.1"/>
    </source>
</evidence>
<feature type="transmembrane region" description="Helical" evidence="17">
    <location>
        <begin position="39"/>
        <end position="59"/>
    </location>
</feature>
<keyword evidence="12" id="KW-0131">Cell cycle</keyword>
<dbReference type="InterPro" id="IPR001182">
    <property type="entry name" value="FtsW/RodA"/>
</dbReference>
<organism evidence="18">
    <name type="scientific">marine metagenome</name>
    <dbReference type="NCBI Taxonomy" id="408172"/>
    <lineage>
        <taxon>unclassified sequences</taxon>
        <taxon>metagenomes</taxon>
        <taxon>ecological metagenomes</taxon>
    </lineage>
</organism>
<evidence type="ECO:0000256" key="11">
    <source>
        <dbReference type="ARBA" id="ARBA00023136"/>
    </source>
</evidence>
<feature type="transmembrane region" description="Helical" evidence="17">
    <location>
        <begin position="135"/>
        <end position="152"/>
    </location>
</feature>
<dbReference type="EMBL" id="UINC01001261">
    <property type="protein sequence ID" value="SUZ75886.1"/>
    <property type="molecule type" value="Genomic_DNA"/>
</dbReference>
<comment type="pathway">
    <text evidence="2">Cell wall biogenesis; peptidoglycan biosynthesis.</text>
</comment>
<evidence type="ECO:0000256" key="10">
    <source>
        <dbReference type="ARBA" id="ARBA00022989"/>
    </source>
</evidence>
<dbReference type="GO" id="GO:0008955">
    <property type="term" value="F:peptidoglycan glycosyltransferase activity"/>
    <property type="evidence" value="ECO:0007669"/>
    <property type="project" value="UniProtKB-EC"/>
</dbReference>
<sequence length="357" mass="37888">MRYVAMLASVLLLMLTGVVMVLSASTPISIGREGDAFSLFAKHAISVAISVFALLFAVGRDYRRWRRLAPILLVVAGLSLILVLMRGRAVNGSASWLEFGPFSFQPSELTKFALVIAIASFLDQRRYFLDRLDRVTLPVGICVAAICSLILLQPDMGTAAMIGFITLGMMWAAGVPFTHLCLLVTPGVIIGLLGVFGAPYRRDRIVGFISSTDNIEGAGWQASQGLVSLANGGLRGTGLSAGHAQWGWVPEAHTDFVFAVVGEQLGFIGALAVLILLGTIILTGFRTAQIAPDVFGSLLAAGISVWFLLQVLVNLCGVLRLLPVTGVTLPFISYGGTSLIMNAAAAGLLLNVARQSR</sequence>
<evidence type="ECO:0000256" key="17">
    <source>
        <dbReference type="SAM" id="Phobius"/>
    </source>
</evidence>
<dbReference type="EC" id="2.4.99.28" evidence="15"/>
<evidence type="ECO:0000256" key="4">
    <source>
        <dbReference type="ARBA" id="ARBA00022618"/>
    </source>
</evidence>
<keyword evidence="8" id="KW-0133">Cell shape</keyword>
<evidence type="ECO:0000256" key="16">
    <source>
        <dbReference type="ARBA" id="ARBA00049902"/>
    </source>
</evidence>
<dbReference type="GO" id="GO:0005886">
    <property type="term" value="C:plasma membrane"/>
    <property type="evidence" value="ECO:0007669"/>
    <property type="project" value="UniProtKB-SubCell"/>
</dbReference>
<evidence type="ECO:0000256" key="9">
    <source>
        <dbReference type="ARBA" id="ARBA00022984"/>
    </source>
</evidence>